<keyword evidence="2" id="KW-1133">Transmembrane helix</keyword>
<dbReference type="Pfam" id="PF02397">
    <property type="entry name" value="Bac_transf"/>
    <property type="match status" value="1"/>
</dbReference>
<dbReference type="RefSeq" id="WP_145417644.1">
    <property type="nucleotide sequence ID" value="NZ_CP036526.1"/>
</dbReference>
<sequence length="656" mass="71507">MSSQTSPQNFLITGASGFLGSEIVRQCQQQGLAFRCTGRRSELSGVESECDYRQIDFGKDEIPASLFDNIDTVIHVAGLAHQFGKQGDDHDAFQRVNADAVAKIASAASKQRVSHFVLISSSGVYGAAREHCNEGDECAPVGSYAESKYAGEKAATDAIENTAMHLTILRMTTLYGPGDRGNVDRLMKAIDSGKFVNIGDGSNEKNLLHVSDAARATLLAANRSSTPPNAIYNVAIEPTKMSSVIRELQSHLGKKVLVTVPSGLALFGAKALSVLCLGRGPIARIHSTIEKWTRSDTFDGTKFRQVFRFTPQLSITDGIASQVKHYRTKHSNTRRPSMAKTVFDYSLGLFLLMVFAIPMTIIAVLVKVTSKGPIIYWSRRAGRAGSTFPMAKFRTMRTDTPEVATHLLNDSKSYITPLGAILRKTSLDELPQLINILGGHMSFVGPRPSLPSQDEVNQLRDVFGVSQLKPGITGWAAINGRDELHCAEKVAFDSQYLQRQSFWFDMQIIFRTAFAVFKSDGIKQADDEGGEPYIVLTEGSERTLICTTDAVAAGCFATDDRKWSDSRFVSLRPSGQIASSDIASATGNTPQIIFVSRKDSESEALMVFDMIGKELSSGQTLQHIQLPSLNSDDSVKHELLQNAEQILSNDQSGKGS</sequence>
<proteinExistence type="inferred from homology"/>
<dbReference type="Gene3D" id="3.40.50.720">
    <property type="entry name" value="NAD(P)-binding Rossmann-like Domain"/>
    <property type="match status" value="1"/>
</dbReference>
<organism evidence="5 6">
    <name type="scientific">Stieleria marina</name>
    <dbReference type="NCBI Taxonomy" id="1930275"/>
    <lineage>
        <taxon>Bacteria</taxon>
        <taxon>Pseudomonadati</taxon>
        <taxon>Planctomycetota</taxon>
        <taxon>Planctomycetia</taxon>
        <taxon>Pirellulales</taxon>
        <taxon>Pirellulaceae</taxon>
        <taxon>Stieleria</taxon>
    </lineage>
</organism>
<reference evidence="5 6" key="1">
    <citation type="submission" date="2019-02" db="EMBL/GenBank/DDBJ databases">
        <title>Deep-cultivation of Planctomycetes and their phenomic and genomic characterization uncovers novel biology.</title>
        <authorList>
            <person name="Wiegand S."/>
            <person name="Jogler M."/>
            <person name="Boedeker C."/>
            <person name="Pinto D."/>
            <person name="Vollmers J."/>
            <person name="Rivas-Marin E."/>
            <person name="Kohn T."/>
            <person name="Peeters S.H."/>
            <person name="Heuer A."/>
            <person name="Rast P."/>
            <person name="Oberbeckmann S."/>
            <person name="Bunk B."/>
            <person name="Jeske O."/>
            <person name="Meyerdierks A."/>
            <person name="Storesund J.E."/>
            <person name="Kallscheuer N."/>
            <person name="Luecker S."/>
            <person name="Lage O.M."/>
            <person name="Pohl T."/>
            <person name="Merkel B.J."/>
            <person name="Hornburger P."/>
            <person name="Mueller R.-W."/>
            <person name="Bruemmer F."/>
            <person name="Labrenz M."/>
            <person name="Spormann A.M."/>
            <person name="Op den Camp H."/>
            <person name="Overmann J."/>
            <person name="Amann R."/>
            <person name="Jetten M.S.M."/>
            <person name="Mascher T."/>
            <person name="Medema M.H."/>
            <person name="Devos D.P."/>
            <person name="Kaster A.-K."/>
            <person name="Ovreas L."/>
            <person name="Rohde M."/>
            <person name="Galperin M.Y."/>
            <person name="Jogler C."/>
        </authorList>
    </citation>
    <scope>NUCLEOTIDE SEQUENCE [LARGE SCALE GENOMIC DNA]</scope>
    <source>
        <strain evidence="5 6">K23_9</strain>
    </source>
</reference>
<keyword evidence="2" id="KW-0812">Transmembrane</keyword>
<evidence type="ECO:0000256" key="2">
    <source>
        <dbReference type="SAM" id="Phobius"/>
    </source>
</evidence>
<dbReference type="SUPFAM" id="SSF51735">
    <property type="entry name" value="NAD(P)-binding Rossmann-fold domains"/>
    <property type="match status" value="1"/>
</dbReference>
<evidence type="ECO:0000259" key="4">
    <source>
        <dbReference type="Pfam" id="PF02397"/>
    </source>
</evidence>
<dbReference type="InterPro" id="IPR001509">
    <property type="entry name" value="Epimerase_deHydtase"/>
</dbReference>
<dbReference type="InterPro" id="IPR036291">
    <property type="entry name" value="NAD(P)-bd_dom_sf"/>
</dbReference>
<dbReference type="PANTHER" id="PTHR30576">
    <property type="entry name" value="COLANIC BIOSYNTHESIS UDP-GLUCOSE LIPID CARRIER TRANSFERASE"/>
    <property type="match status" value="1"/>
</dbReference>
<keyword evidence="5" id="KW-0808">Transferase</keyword>
<dbReference type="GO" id="GO:0102334">
    <property type="term" value="F:N,N'-diacetylbacilliosaminyl-1-phosphate transferase activity"/>
    <property type="evidence" value="ECO:0007669"/>
    <property type="project" value="UniProtKB-EC"/>
</dbReference>
<keyword evidence="2" id="KW-0472">Membrane</keyword>
<feature type="transmembrane region" description="Helical" evidence="2">
    <location>
        <begin position="345"/>
        <end position="366"/>
    </location>
</feature>
<evidence type="ECO:0000313" key="5">
    <source>
        <dbReference type="EMBL" id="QDT10112.1"/>
    </source>
</evidence>
<dbReference type="EC" id="2.7.8.36" evidence="5"/>
<name>A0A517NSK0_9BACT</name>
<evidence type="ECO:0000313" key="6">
    <source>
        <dbReference type="Proteomes" id="UP000319817"/>
    </source>
</evidence>
<dbReference type="Proteomes" id="UP000319817">
    <property type="component" value="Chromosome"/>
</dbReference>
<dbReference type="Pfam" id="PF01370">
    <property type="entry name" value="Epimerase"/>
    <property type="match status" value="1"/>
</dbReference>
<evidence type="ECO:0000259" key="3">
    <source>
        <dbReference type="Pfam" id="PF01370"/>
    </source>
</evidence>
<dbReference type="EMBL" id="CP036526">
    <property type="protein sequence ID" value="QDT10112.1"/>
    <property type="molecule type" value="Genomic_DNA"/>
</dbReference>
<dbReference type="PANTHER" id="PTHR30576:SF0">
    <property type="entry name" value="UNDECAPRENYL-PHOSPHATE N-ACETYLGALACTOSAMINYL 1-PHOSPHATE TRANSFERASE-RELATED"/>
    <property type="match status" value="1"/>
</dbReference>
<protein>
    <submittedName>
        <fullName evidence="5">Undecaprenyl phosphate N,N'-diacetylbacillosamine 1-phosphate transferase</fullName>
        <ecNumber evidence="5">2.7.8.36</ecNumber>
    </submittedName>
</protein>
<keyword evidence="6" id="KW-1185">Reference proteome</keyword>
<gene>
    <name evidence="5" type="primary">pglC</name>
    <name evidence="5" type="ORF">K239x_20660</name>
</gene>
<evidence type="ECO:0000256" key="1">
    <source>
        <dbReference type="ARBA" id="ARBA00006464"/>
    </source>
</evidence>
<feature type="domain" description="NAD-dependent epimerase/dehydratase" evidence="3">
    <location>
        <begin position="11"/>
        <end position="235"/>
    </location>
</feature>
<dbReference type="InterPro" id="IPR003362">
    <property type="entry name" value="Bact_transf"/>
</dbReference>
<dbReference type="AlphaFoldDB" id="A0A517NSK0"/>
<accession>A0A517NSK0</accession>
<dbReference type="OrthoDB" id="9766874at2"/>
<comment type="similarity">
    <text evidence="1">Belongs to the bacterial sugar transferase family.</text>
</comment>
<feature type="domain" description="Bacterial sugar transferase" evidence="4">
    <location>
        <begin position="340"/>
        <end position="518"/>
    </location>
</feature>